<dbReference type="STRING" id="1423804.FD14_GL000849"/>
<dbReference type="Gene3D" id="3.50.40.10">
    <property type="entry name" value="Phenylalanyl-trna Synthetase, Chain B, domain 3"/>
    <property type="match status" value="1"/>
</dbReference>
<dbReference type="Proteomes" id="UP000051442">
    <property type="component" value="Unassembled WGS sequence"/>
</dbReference>
<comment type="caution">
    <text evidence="2">The sequence shown here is derived from an EMBL/GenBank/DDBJ whole genome shotgun (WGS) entry which is preliminary data.</text>
</comment>
<dbReference type="Pfam" id="PF03483">
    <property type="entry name" value="B3_4"/>
    <property type="match status" value="1"/>
</dbReference>
<dbReference type="PANTHER" id="PTHR39209:SF2">
    <property type="entry name" value="CYTOPLASMIC PROTEIN"/>
    <property type="match status" value="1"/>
</dbReference>
<keyword evidence="3" id="KW-1185">Reference proteome</keyword>
<organism evidence="2 3">
    <name type="scientific">Secundilactobacillus similis DSM 23365 = JCM 2765</name>
    <dbReference type="NCBI Taxonomy" id="1423804"/>
    <lineage>
        <taxon>Bacteria</taxon>
        <taxon>Bacillati</taxon>
        <taxon>Bacillota</taxon>
        <taxon>Bacilli</taxon>
        <taxon>Lactobacillales</taxon>
        <taxon>Lactobacillaceae</taxon>
        <taxon>Secundilactobacillus</taxon>
    </lineage>
</organism>
<dbReference type="RefSeq" id="WP_054735416.1">
    <property type="nucleotide sequence ID" value="NZ_AYZM01000101.1"/>
</dbReference>
<protein>
    <recommendedName>
        <fullName evidence="1">B3/B4 tRNA-binding domain-containing protein</fullName>
    </recommendedName>
</protein>
<evidence type="ECO:0000313" key="3">
    <source>
        <dbReference type="Proteomes" id="UP000051442"/>
    </source>
</evidence>
<dbReference type="SMART" id="SM00873">
    <property type="entry name" value="B3_4"/>
    <property type="match status" value="1"/>
</dbReference>
<reference evidence="2 3" key="1">
    <citation type="journal article" date="2015" name="Genome Announc.">
        <title>Expanding the biotechnology potential of lactobacilli through comparative genomics of 213 strains and associated genera.</title>
        <authorList>
            <person name="Sun Z."/>
            <person name="Harris H.M."/>
            <person name="McCann A."/>
            <person name="Guo C."/>
            <person name="Argimon S."/>
            <person name="Zhang W."/>
            <person name="Yang X."/>
            <person name="Jeffery I.B."/>
            <person name="Cooney J.C."/>
            <person name="Kagawa T.F."/>
            <person name="Liu W."/>
            <person name="Song Y."/>
            <person name="Salvetti E."/>
            <person name="Wrobel A."/>
            <person name="Rasinkangas P."/>
            <person name="Parkhill J."/>
            <person name="Rea M.C."/>
            <person name="O'Sullivan O."/>
            <person name="Ritari J."/>
            <person name="Douillard F.P."/>
            <person name="Paul Ross R."/>
            <person name="Yang R."/>
            <person name="Briner A.E."/>
            <person name="Felis G.E."/>
            <person name="de Vos W.M."/>
            <person name="Barrangou R."/>
            <person name="Klaenhammer T.R."/>
            <person name="Caufield P.W."/>
            <person name="Cui Y."/>
            <person name="Zhang H."/>
            <person name="O'Toole P.W."/>
        </authorList>
    </citation>
    <scope>NUCLEOTIDE SEQUENCE [LARGE SCALE GENOMIC DNA]</scope>
    <source>
        <strain evidence="2 3">DSM 23365</strain>
    </source>
</reference>
<dbReference type="InterPro" id="IPR020825">
    <property type="entry name" value="Phe-tRNA_synthase-like_B3/B4"/>
</dbReference>
<dbReference type="AlphaFoldDB" id="A0A0R2F017"/>
<proteinExistence type="predicted"/>
<dbReference type="OrthoDB" id="9789812at2"/>
<dbReference type="GO" id="GO:0004826">
    <property type="term" value="F:phenylalanine-tRNA ligase activity"/>
    <property type="evidence" value="ECO:0007669"/>
    <property type="project" value="InterPro"/>
</dbReference>
<dbReference type="GO" id="GO:0003723">
    <property type="term" value="F:RNA binding"/>
    <property type="evidence" value="ECO:0007669"/>
    <property type="project" value="InterPro"/>
</dbReference>
<dbReference type="SUPFAM" id="SSF56037">
    <property type="entry name" value="PheT/TilS domain"/>
    <property type="match status" value="1"/>
</dbReference>
<dbReference type="InterPro" id="IPR005146">
    <property type="entry name" value="B3/B4_tRNA-bd"/>
</dbReference>
<feature type="domain" description="B3/B4 tRNA-binding" evidence="1">
    <location>
        <begin position="60"/>
        <end position="207"/>
    </location>
</feature>
<accession>A0A0R2F017</accession>
<dbReference type="PATRIC" id="fig|1423804.4.peg.915"/>
<dbReference type="EMBL" id="AYZM01000101">
    <property type="protein sequence ID" value="KRN21967.1"/>
    <property type="molecule type" value="Genomic_DNA"/>
</dbReference>
<evidence type="ECO:0000313" key="2">
    <source>
        <dbReference type="EMBL" id="KRN21967.1"/>
    </source>
</evidence>
<dbReference type="PANTHER" id="PTHR39209">
    <property type="match status" value="1"/>
</dbReference>
<gene>
    <name evidence="2" type="ORF">FD14_GL000849</name>
</gene>
<name>A0A0R2F017_9LACO</name>
<sequence length="215" mass="23406">MIFSIDPTIDGALLVSEITFKNTAHSDSLWHDRLDPLIDEIANRDNLATLRDNPAIQATKAGYKHVGKDPSRYRPSSDSLWRRVIKGKGLYAVNTLVDLNNELSLRLHLPLGSYDLEHLVAPLAYTVAPAGATYPGIGKAAIDLANGLVLKDANGFFGSPTADSTRAMITEDTTHALVIVYAFGEFDAPKIQAMVADSCQTYLEDCTVAEQFVVK</sequence>
<evidence type="ECO:0000259" key="1">
    <source>
        <dbReference type="SMART" id="SM00873"/>
    </source>
</evidence>